<accession>A0AAE4NUM5</accession>
<protein>
    <submittedName>
        <fullName evidence="1">Uncharacterized protein</fullName>
    </submittedName>
</protein>
<name>A0AAE4NUM5_9EURY</name>
<dbReference type="EMBL" id="JAVDZE010000001">
    <property type="protein sequence ID" value="MDV3103429.1"/>
    <property type="molecule type" value="Genomic_DNA"/>
</dbReference>
<evidence type="ECO:0000313" key="2">
    <source>
        <dbReference type="Proteomes" id="UP001245683"/>
    </source>
</evidence>
<comment type="caution">
    <text evidence="1">The sequence shown here is derived from an EMBL/GenBank/DDBJ whole genome shotgun (WGS) entry which is preliminary data.</text>
</comment>
<proteinExistence type="predicted"/>
<sequence length="92" mass="10639">MSLVDLSVLTKYNLPGWRREVVFFLDRDVVYVDMVGGVETLFIGEPHLLAQIRDSLARILQQMRYKPREFVLFYDQIYMDFGGEVHIPGASG</sequence>
<gene>
    <name evidence="1" type="ORF">RBI02_02555</name>
</gene>
<dbReference type="RefSeq" id="WP_315340135.1">
    <property type="nucleotide sequence ID" value="NZ_JAVDZE010000001.1"/>
</dbReference>
<dbReference type="AlphaFoldDB" id="A0AAE4NUM5"/>
<reference evidence="1 2" key="1">
    <citation type="submission" date="2023-08" db="EMBL/GenBank/DDBJ databases">
        <title>Draft genome sequence of Thermococcus waiotapuensis WT1T, a thermophilic sulphur-dependent archaeon from order Thermococcales.</title>
        <authorList>
            <person name="Manners S.H."/>
            <person name="Carere C.R."/>
            <person name="Dhami M.K."/>
            <person name="Dobson R.C.J."/>
            <person name="Stott M.B."/>
        </authorList>
    </citation>
    <scope>NUCLEOTIDE SEQUENCE [LARGE SCALE GENOMIC DNA]</scope>
    <source>
        <strain evidence="1 2">WT1</strain>
    </source>
</reference>
<keyword evidence="2" id="KW-1185">Reference proteome</keyword>
<organism evidence="1 2">
    <name type="scientific">Thermococcus waiotapuensis</name>
    <dbReference type="NCBI Taxonomy" id="90909"/>
    <lineage>
        <taxon>Archaea</taxon>
        <taxon>Methanobacteriati</taxon>
        <taxon>Methanobacteriota</taxon>
        <taxon>Thermococci</taxon>
        <taxon>Thermococcales</taxon>
        <taxon>Thermococcaceae</taxon>
        <taxon>Thermococcus</taxon>
    </lineage>
</organism>
<evidence type="ECO:0000313" key="1">
    <source>
        <dbReference type="EMBL" id="MDV3103429.1"/>
    </source>
</evidence>
<dbReference type="Proteomes" id="UP001245683">
    <property type="component" value="Unassembled WGS sequence"/>
</dbReference>